<dbReference type="Gene3D" id="2.40.30.100">
    <property type="entry name" value="AF2212/PG0164-like"/>
    <property type="match status" value="1"/>
</dbReference>
<dbReference type="SUPFAM" id="SSF141694">
    <property type="entry name" value="AF2212/PG0164-like"/>
    <property type="match status" value="1"/>
</dbReference>
<dbReference type="InterPro" id="IPR037079">
    <property type="entry name" value="AF2212/PG0164-like_sf"/>
</dbReference>
<protein>
    <recommendedName>
        <fullName evidence="3">DUF1905 domain-containing protein</fullName>
    </recommendedName>
</protein>
<dbReference type="InterPro" id="IPR015018">
    <property type="entry name" value="DUF1905"/>
</dbReference>
<organism evidence="1 2">
    <name type="scientific">Maledivibacter halophilus</name>
    <dbReference type="NCBI Taxonomy" id="36842"/>
    <lineage>
        <taxon>Bacteria</taxon>
        <taxon>Bacillati</taxon>
        <taxon>Bacillota</taxon>
        <taxon>Clostridia</taxon>
        <taxon>Peptostreptococcales</taxon>
        <taxon>Caminicellaceae</taxon>
        <taxon>Maledivibacter</taxon>
    </lineage>
</organism>
<evidence type="ECO:0000313" key="2">
    <source>
        <dbReference type="Proteomes" id="UP000190285"/>
    </source>
</evidence>
<dbReference type="EMBL" id="FUZT01000004">
    <property type="protein sequence ID" value="SKC62904.1"/>
    <property type="molecule type" value="Genomic_DNA"/>
</dbReference>
<dbReference type="OrthoDB" id="1821349at2"/>
<sequence>MEYKFREKLLKEGLRTFISIPFNVWEVCGQKGLIPVKVSIEDSTFECKLVPKGNGNYYIPITMAILKNLNLKEEFNISFELIAALTRINNKSPYSLENPIRKIDNIKIIQTQDGLCGQACVAMLAGVKLEEVIKLMKAKKWQASLSKVIETLDYYGIAHSDKMVYKLKKDQKLPKCSLINTKGHLMLFYDGKYYDPSNGILEEYDHQITGYLEIVL</sequence>
<name>A0A1T5KGQ5_9FIRM</name>
<evidence type="ECO:0000313" key="1">
    <source>
        <dbReference type="EMBL" id="SKC62904.1"/>
    </source>
</evidence>
<accession>A0A1T5KGQ5</accession>
<proteinExistence type="predicted"/>
<reference evidence="2" key="1">
    <citation type="submission" date="2017-02" db="EMBL/GenBank/DDBJ databases">
        <authorList>
            <person name="Varghese N."/>
            <person name="Submissions S."/>
        </authorList>
    </citation>
    <scope>NUCLEOTIDE SEQUENCE [LARGE SCALE GENOMIC DNA]</scope>
    <source>
        <strain evidence="2">M1</strain>
    </source>
</reference>
<keyword evidence="2" id="KW-1185">Reference proteome</keyword>
<dbReference type="Proteomes" id="UP000190285">
    <property type="component" value="Unassembled WGS sequence"/>
</dbReference>
<dbReference type="RefSeq" id="WP_079490991.1">
    <property type="nucleotide sequence ID" value="NZ_FUZT01000004.1"/>
</dbReference>
<dbReference type="Pfam" id="PF08922">
    <property type="entry name" value="DUF1905"/>
    <property type="match status" value="1"/>
</dbReference>
<dbReference type="AlphaFoldDB" id="A0A1T5KGQ5"/>
<gene>
    <name evidence="1" type="ORF">SAMN02194393_01797</name>
</gene>
<evidence type="ECO:0008006" key="3">
    <source>
        <dbReference type="Google" id="ProtNLM"/>
    </source>
</evidence>